<dbReference type="InterPro" id="IPR000719">
    <property type="entry name" value="Prot_kinase_dom"/>
</dbReference>
<evidence type="ECO:0000256" key="3">
    <source>
        <dbReference type="ARBA" id="ARBA00022741"/>
    </source>
</evidence>
<feature type="compositionally biased region" description="Basic and acidic residues" evidence="11">
    <location>
        <begin position="1"/>
        <end position="21"/>
    </location>
</feature>
<feature type="domain" description="Protein kinase" evidence="12">
    <location>
        <begin position="1"/>
        <end position="239"/>
    </location>
</feature>
<keyword evidence="2" id="KW-0808">Transferase</keyword>
<protein>
    <recommendedName>
        <fullName evidence="12">Protein kinase domain-containing protein</fullName>
    </recommendedName>
</protein>
<evidence type="ECO:0000256" key="9">
    <source>
        <dbReference type="PIRSR" id="PIRSR630616-3"/>
    </source>
</evidence>
<evidence type="ECO:0000259" key="12">
    <source>
        <dbReference type="PROSITE" id="PS50011"/>
    </source>
</evidence>
<keyword evidence="14" id="KW-1185">Reference proteome</keyword>
<evidence type="ECO:0000256" key="6">
    <source>
        <dbReference type="ARBA" id="ARBA00047899"/>
    </source>
</evidence>
<keyword evidence="5 8" id="KW-0067">ATP-binding</keyword>
<evidence type="ECO:0000256" key="10">
    <source>
        <dbReference type="PROSITE-ProRule" id="PRU10141"/>
    </source>
</evidence>
<evidence type="ECO:0000256" key="5">
    <source>
        <dbReference type="ARBA" id="ARBA00022840"/>
    </source>
</evidence>
<dbReference type="Gene3D" id="3.30.200.20">
    <property type="entry name" value="Phosphorylase Kinase, domain 1"/>
    <property type="match status" value="1"/>
</dbReference>
<dbReference type="PROSITE" id="PS00107">
    <property type="entry name" value="PROTEIN_KINASE_ATP"/>
    <property type="match status" value="1"/>
</dbReference>
<feature type="binding site" evidence="8">
    <location>
        <position position="47"/>
    </location>
    <ligand>
        <name>ATP</name>
        <dbReference type="ChEBI" id="CHEBI:30616"/>
    </ligand>
</feature>
<dbReference type="AlphaFoldDB" id="A0A368FLY8"/>
<feature type="region of interest" description="Disordered" evidence="11">
    <location>
        <begin position="1"/>
        <end position="22"/>
    </location>
</feature>
<evidence type="ECO:0000256" key="2">
    <source>
        <dbReference type="ARBA" id="ARBA00022679"/>
    </source>
</evidence>
<organism evidence="13 14">
    <name type="scientific">Ancylostoma caninum</name>
    <name type="common">Dog hookworm</name>
    <dbReference type="NCBI Taxonomy" id="29170"/>
    <lineage>
        <taxon>Eukaryota</taxon>
        <taxon>Metazoa</taxon>
        <taxon>Ecdysozoa</taxon>
        <taxon>Nematoda</taxon>
        <taxon>Chromadorea</taxon>
        <taxon>Rhabditida</taxon>
        <taxon>Rhabditina</taxon>
        <taxon>Rhabditomorpha</taxon>
        <taxon>Strongyloidea</taxon>
        <taxon>Ancylostomatidae</taxon>
        <taxon>Ancylostomatinae</taxon>
        <taxon>Ancylostoma</taxon>
    </lineage>
</organism>
<dbReference type="OrthoDB" id="10070999at2759"/>
<comment type="catalytic activity">
    <reaction evidence="6">
        <text>L-threonyl-[protein] + ATP = O-phospho-L-threonyl-[protein] + ADP + H(+)</text>
        <dbReference type="Rhea" id="RHEA:46608"/>
        <dbReference type="Rhea" id="RHEA-COMP:11060"/>
        <dbReference type="Rhea" id="RHEA-COMP:11605"/>
        <dbReference type="ChEBI" id="CHEBI:15378"/>
        <dbReference type="ChEBI" id="CHEBI:30013"/>
        <dbReference type="ChEBI" id="CHEBI:30616"/>
        <dbReference type="ChEBI" id="CHEBI:61977"/>
        <dbReference type="ChEBI" id="CHEBI:456216"/>
        <dbReference type="EC" id="2.7.11.1"/>
    </reaction>
</comment>
<reference evidence="13 14" key="1">
    <citation type="submission" date="2014-10" db="EMBL/GenBank/DDBJ databases">
        <title>Draft genome of the hookworm Ancylostoma caninum.</title>
        <authorList>
            <person name="Mitreva M."/>
        </authorList>
    </citation>
    <scope>NUCLEOTIDE SEQUENCE [LARGE SCALE GENOMIC DNA]</scope>
    <source>
        <strain evidence="13 14">Baltimore</strain>
    </source>
</reference>
<feature type="cross-link" description="Glycyl lysine isopeptide (Lys-Gly) (interchain with G-Cter in SUMO2)" evidence="9">
    <location>
        <position position="155"/>
    </location>
</feature>
<evidence type="ECO:0000313" key="13">
    <source>
        <dbReference type="EMBL" id="RCN33196.1"/>
    </source>
</evidence>
<dbReference type="PANTHER" id="PTHR24350">
    <property type="entry name" value="SERINE/THREONINE-PROTEIN KINASE IAL-RELATED"/>
    <property type="match status" value="1"/>
</dbReference>
<keyword evidence="4" id="KW-0418">Kinase</keyword>
<dbReference type="Pfam" id="PF00069">
    <property type="entry name" value="Pkinase"/>
    <property type="match status" value="1"/>
</dbReference>
<dbReference type="EMBL" id="JOJR01000959">
    <property type="protein sequence ID" value="RCN33196.1"/>
    <property type="molecule type" value="Genomic_DNA"/>
</dbReference>
<feature type="binding site" evidence="8 10">
    <location>
        <position position="66"/>
    </location>
    <ligand>
        <name>ATP</name>
        <dbReference type="ChEBI" id="CHEBI:30616"/>
    </ligand>
</feature>
<proteinExistence type="predicted"/>
<dbReference type="SUPFAM" id="SSF56112">
    <property type="entry name" value="Protein kinase-like (PK-like)"/>
    <property type="match status" value="2"/>
</dbReference>
<evidence type="ECO:0000256" key="1">
    <source>
        <dbReference type="ARBA" id="ARBA00022527"/>
    </source>
</evidence>
<evidence type="ECO:0000256" key="7">
    <source>
        <dbReference type="ARBA" id="ARBA00048679"/>
    </source>
</evidence>
<keyword evidence="1" id="KW-0723">Serine/threonine-protein kinase</keyword>
<dbReference type="InterPro" id="IPR030616">
    <property type="entry name" value="Aur-like"/>
</dbReference>
<sequence>MSWKENRPPRDSTKKFDRDDPSTYTSSCGGRFRLSDFEIGRPLGKGKFGSVYLARVKENGFLVALKVDVWSLGVLCYEFLVGTPPFEHDDTSYTYSAIRNVCYYRTLLFMTIKRSILNTFSFYGSQTKERLTISSEMKGSLRLRISDGVFMLHRKSSSIVALLDKYFSTILVLLRRLTMYGAFDYLPPEMVAGESLVSAVRYKFPPYVSSGARDLINKLLQREPEERLSLTEVMEHEWVQHHLRKREASLRIPKKTLRDVSSM</sequence>
<dbReference type="InterPro" id="IPR011009">
    <property type="entry name" value="Kinase-like_dom_sf"/>
</dbReference>
<evidence type="ECO:0000256" key="8">
    <source>
        <dbReference type="PIRSR" id="PIRSR630616-2"/>
    </source>
</evidence>
<evidence type="ECO:0000256" key="4">
    <source>
        <dbReference type="ARBA" id="ARBA00022777"/>
    </source>
</evidence>
<dbReference type="SMART" id="SM00220">
    <property type="entry name" value="S_TKc"/>
    <property type="match status" value="1"/>
</dbReference>
<dbReference type="Gene3D" id="1.10.510.10">
    <property type="entry name" value="Transferase(Phosphotransferase) domain 1"/>
    <property type="match status" value="2"/>
</dbReference>
<evidence type="ECO:0000256" key="11">
    <source>
        <dbReference type="SAM" id="MobiDB-lite"/>
    </source>
</evidence>
<dbReference type="Proteomes" id="UP000252519">
    <property type="component" value="Unassembled WGS sequence"/>
</dbReference>
<dbReference type="GO" id="GO:0005524">
    <property type="term" value="F:ATP binding"/>
    <property type="evidence" value="ECO:0007669"/>
    <property type="project" value="UniProtKB-UniRule"/>
</dbReference>
<comment type="catalytic activity">
    <reaction evidence="7">
        <text>L-seryl-[protein] + ATP = O-phospho-L-seryl-[protein] + ADP + H(+)</text>
        <dbReference type="Rhea" id="RHEA:17989"/>
        <dbReference type="Rhea" id="RHEA-COMP:9863"/>
        <dbReference type="Rhea" id="RHEA-COMP:11604"/>
        <dbReference type="ChEBI" id="CHEBI:15378"/>
        <dbReference type="ChEBI" id="CHEBI:29999"/>
        <dbReference type="ChEBI" id="CHEBI:30616"/>
        <dbReference type="ChEBI" id="CHEBI:83421"/>
        <dbReference type="ChEBI" id="CHEBI:456216"/>
        <dbReference type="EC" id="2.7.11.1"/>
    </reaction>
</comment>
<accession>A0A368FLY8</accession>
<keyword evidence="3 8" id="KW-0547">Nucleotide-binding</keyword>
<comment type="caution">
    <text evidence="13">The sequence shown here is derived from an EMBL/GenBank/DDBJ whole genome shotgun (WGS) entry which is preliminary data.</text>
</comment>
<dbReference type="PROSITE" id="PS50011">
    <property type="entry name" value="PROTEIN_KINASE_DOM"/>
    <property type="match status" value="1"/>
</dbReference>
<evidence type="ECO:0000313" key="14">
    <source>
        <dbReference type="Proteomes" id="UP000252519"/>
    </source>
</evidence>
<feature type="binding site" evidence="8">
    <location>
        <position position="164"/>
    </location>
    <ligand>
        <name>ATP</name>
        <dbReference type="ChEBI" id="CHEBI:30616"/>
    </ligand>
</feature>
<dbReference type="STRING" id="29170.A0A368FLY8"/>
<dbReference type="GO" id="GO:0004674">
    <property type="term" value="F:protein serine/threonine kinase activity"/>
    <property type="evidence" value="ECO:0007669"/>
    <property type="project" value="UniProtKB-KW"/>
</dbReference>
<gene>
    <name evidence="13" type="ORF">ANCCAN_20990</name>
</gene>
<name>A0A368FLY8_ANCCA</name>
<dbReference type="InterPro" id="IPR017441">
    <property type="entry name" value="Protein_kinase_ATP_BS"/>
</dbReference>